<dbReference type="EMBL" id="RHHQ01000008">
    <property type="protein sequence ID" value="RNB90038.1"/>
    <property type="molecule type" value="Genomic_DNA"/>
</dbReference>
<comment type="caution">
    <text evidence="2">The sequence shown here is derived from an EMBL/GenBank/DDBJ whole genome shotgun (WGS) entry which is preliminary data.</text>
</comment>
<evidence type="ECO:0000313" key="2">
    <source>
        <dbReference type="EMBL" id="RNB90038.1"/>
    </source>
</evidence>
<dbReference type="InterPro" id="IPR000182">
    <property type="entry name" value="GNAT_dom"/>
</dbReference>
<feature type="domain" description="N-acetyltransferase" evidence="1">
    <location>
        <begin position="70"/>
        <end position="139"/>
    </location>
</feature>
<dbReference type="OrthoDB" id="3216107at2"/>
<dbReference type="Gene3D" id="3.40.630.30">
    <property type="match status" value="1"/>
</dbReference>
<evidence type="ECO:0000313" key="3">
    <source>
        <dbReference type="Proteomes" id="UP000271031"/>
    </source>
</evidence>
<keyword evidence="2" id="KW-0808">Transferase</keyword>
<accession>A0A3M8DPJ2</accession>
<dbReference type="RefSeq" id="WP_122918291.1">
    <property type="nucleotide sequence ID" value="NZ_RHHQ01000008.1"/>
</dbReference>
<dbReference type="Proteomes" id="UP000271031">
    <property type="component" value="Unassembled WGS sequence"/>
</dbReference>
<reference evidence="2 3" key="1">
    <citation type="submission" date="2018-10" db="EMBL/GenBank/DDBJ databases">
        <title>Phylogenomics of Brevibacillus.</title>
        <authorList>
            <person name="Dunlap C."/>
        </authorList>
    </citation>
    <scope>NUCLEOTIDE SEQUENCE [LARGE SCALE GENOMIC DNA]</scope>
    <source>
        <strain evidence="2 3">JCM 15716</strain>
    </source>
</reference>
<dbReference type="Pfam" id="PF13508">
    <property type="entry name" value="Acetyltransf_7"/>
    <property type="match status" value="1"/>
</dbReference>
<keyword evidence="3" id="KW-1185">Reference proteome</keyword>
<dbReference type="InterPro" id="IPR016181">
    <property type="entry name" value="Acyl_CoA_acyltransferase"/>
</dbReference>
<dbReference type="AlphaFoldDB" id="A0A3M8DPJ2"/>
<dbReference type="CDD" id="cd04301">
    <property type="entry name" value="NAT_SF"/>
    <property type="match status" value="1"/>
</dbReference>
<name>A0A3M8DPJ2_9BACL</name>
<sequence>MTTSKDMWRKGNYAISTDKRFLQEDVIYGYLHEKSYWSKGIDREVVRRSIEQSAFCFGVFQGEPGSADCRQVGFARVISDCATFAYLCDVFILPEHSGVGLGKWLMEVITQFPPISGVRRFLLATRDAHGLYAQYGFEPLAKPESFMAISRSQATLPER</sequence>
<dbReference type="GO" id="GO:0016747">
    <property type="term" value="F:acyltransferase activity, transferring groups other than amino-acyl groups"/>
    <property type="evidence" value="ECO:0007669"/>
    <property type="project" value="InterPro"/>
</dbReference>
<gene>
    <name evidence="2" type="ORF">EDM56_11825</name>
</gene>
<protein>
    <submittedName>
        <fullName evidence="2">N-acetyltransferase</fullName>
    </submittedName>
</protein>
<proteinExistence type="predicted"/>
<dbReference type="PANTHER" id="PTHR43233:SF1">
    <property type="entry name" value="FAMILY N-ACETYLTRANSFERASE, PUTATIVE (AFU_ORTHOLOGUE AFUA_6G03350)-RELATED"/>
    <property type="match status" value="1"/>
</dbReference>
<organism evidence="2 3">
    <name type="scientific">Brevibacillus fluminis</name>
    <dbReference type="NCBI Taxonomy" id="511487"/>
    <lineage>
        <taxon>Bacteria</taxon>
        <taxon>Bacillati</taxon>
        <taxon>Bacillota</taxon>
        <taxon>Bacilli</taxon>
        <taxon>Bacillales</taxon>
        <taxon>Paenibacillaceae</taxon>
        <taxon>Brevibacillus</taxon>
    </lineage>
</organism>
<dbReference type="SUPFAM" id="SSF55729">
    <property type="entry name" value="Acyl-CoA N-acyltransferases (Nat)"/>
    <property type="match status" value="1"/>
</dbReference>
<dbReference type="PANTHER" id="PTHR43233">
    <property type="entry name" value="FAMILY N-ACETYLTRANSFERASE, PUTATIVE (AFU_ORTHOLOGUE AFUA_6G03350)-RELATED"/>
    <property type="match status" value="1"/>
</dbReference>
<dbReference type="InterPro" id="IPR053144">
    <property type="entry name" value="Acetyltransferase_Butenolide"/>
</dbReference>
<evidence type="ECO:0000259" key="1">
    <source>
        <dbReference type="Pfam" id="PF13508"/>
    </source>
</evidence>